<dbReference type="Pfam" id="PF00589">
    <property type="entry name" value="Phage_integrase"/>
    <property type="match status" value="1"/>
</dbReference>
<accession>A0A0P1FJ80</accession>
<dbReference type="GO" id="GO:0006310">
    <property type="term" value="P:DNA recombination"/>
    <property type="evidence" value="ECO:0007669"/>
    <property type="project" value="UniProtKB-KW"/>
</dbReference>
<dbReference type="PANTHER" id="PTHR30629:SF2">
    <property type="entry name" value="PROPHAGE INTEGRASE INTS-RELATED"/>
    <property type="match status" value="1"/>
</dbReference>
<keyword evidence="2" id="KW-0229">DNA integration</keyword>
<reference evidence="6 7" key="1">
    <citation type="submission" date="2015-09" db="EMBL/GenBank/DDBJ databases">
        <authorList>
            <consortium name="Swine Surveillance"/>
        </authorList>
    </citation>
    <scope>NUCLEOTIDE SEQUENCE [LARGE SCALE GENOMIC DNA]</scope>
    <source>
        <strain evidence="6 7">CECT 5294</strain>
    </source>
</reference>
<dbReference type="InterPro" id="IPR050808">
    <property type="entry name" value="Phage_Integrase"/>
</dbReference>
<proteinExistence type="inferred from homology"/>
<dbReference type="InterPro" id="IPR002104">
    <property type="entry name" value="Integrase_catalytic"/>
</dbReference>
<gene>
    <name evidence="6" type="ORF">THS5294_01566</name>
</gene>
<comment type="similarity">
    <text evidence="1">Belongs to the 'phage' integrase family.</text>
</comment>
<dbReference type="AlphaFoldDB" id="A0A0P1FJ80"/>
<sequence length="344" mass="38610">MTDVMPRKLPHLHREKTRHGTITWYVRIGHGPRVRLRAAPNSPEFMEQYRAAISGDAPSPASVKPSDDPRTLTWLVDQWRKSSDWGSKANATRRQRENLLHHVLEKSGRVPFRAVRKEHIVEGRERRQATPFAANNFIKTMRALFRWAVEAKFLDEDPTEGVTFIKTKTDGFLAWTVDDVERFRARWPLGTRERLALELLLNTGLRRGDAVRLGRQHVREGVATLRAEKTGVELFIPILPALAEALKHGPTGDLTFICGANGRPMVKESFGTWFKNACKAAKVAGSSHGLRKLAATMVADRGGSEHELQALFGWQTGDQSAVYTRNANKRRLAIKAAMRLASGG</sequence>
<protein>
    <submittedName>
        <fullName evidence="6">Site-specific tyrosine recombinase XerC</fullName>
    </submittedName>
</protein>
<keyword evidence="4" id="KW-0233">DNA recombination</keyword>
<evidence type="ECO:0000256" key="4">
    <source>
        <dbReference type="ARBA" id="ARBA00023172"/>
    </source>
</evidence>
<evidence type="ECO:0000256" key="1">
    <source>
        <dbReference type="ARBA" id="ARBA00008857"/>
    </source>
</evidence>
<dbReference type="PANTHER" id="PTHR30629">
    <property type="entry name" value="PROPHAGE INTEGRASE"/>
    <property type="match status" value="1"/>
</dbReference>
<keyword evidence="3" id="KW-0238">DNA-binding</keyword>
<dbReference type="PROSITE" id="PS51898">
    <property type="entry name" value="TYR_RECOMBINASE"/>
    <property type="match status" value="1"/>
</dbReference>
<dbReference type="GO" id="GO:0015074">
    <property type="term" value="P:DNA integration"/>
    <property type="evidence" value="ECO:0007669"/>
    <property type="project" value="UniProtKB-KW"/>
</dbReference>
<dbReference type="Gene3D" id="1.10.150.130">
    <property type="match status" value="1"/>
</dbReference>
<dbReference type="InterPro" id="IPR010998">
    <property type="entry name" value="Integrase_recombinase_N"/>
</dbReference>
<dbReference type="GO" id="GO:0003677">
    <property type="term" value="F:DNA binding"/>
    <property type="evidence" value="ECO:0007669"/>
    <property type="project" value="UniProtKB-KW"/>
</dbReference>
<name>A0A0P1FJ80_9RHOB</name>
<evidence type="ECO:0000256" key="3">
    <source>
        <dbReference type="ARBA" id="ARBA00023125"/>
    </source>
</evidence>
<evidence type="ECO:0000313" key="6">
    <source>
        <dbReference type="EMBL" id="CUH60277.1"/>
    </source>
</evidence>
<dbReference type="InterPro" id="IPR011010">
    <property type="entry name" value="DNA_brk_join_enz"/>
</dbReference>
<dbReference type="InterPro" id="IPR013762">
    <property type="entry name" value="Integrase-like_cat_sf"/>
</dbReference>
<dbReference type="Proteomes" id="UP000051298">
    <property type="component" value="Unassembled WGS sequence"/>
</dbReference>
<dbReference type="Gene3D" id="1.10.443.10">
    <property type="entry name" value="Intergrase catalytic core"/>
    <property type="match status" value="1"/>
</dbReference>
<dbReference type="EMBL" id="CYRX01000025">
    <property type="protein sequence ID" value="CUH60277.1"/>
    <property type="molecule type" value="Genomic_DNA"/>
</dbReference>
<feature type="domain" description="Tyr recombinase" evidence="5">
    <location>
        <begin position="170"/>
        <end position="336"/>
    </location>
</feature>
<evidence type="ECO:0000259" key="5">
    <source>
        <dbReference type="PROSITE" id="PS51898"/>
    </source>
</evidence>
<evidence type="ECO:0000256" key="2">
    <source>
        <dbReference type="ARBA" id="ARBA00022908"/>
    </source>
</evidence>
<organism evidence="6 7">
    <name type="scientific">Thalassobacter stenotrophicus</name>
    <dbReference type="NCBI Taxonomy" id="266809"/>
    <lineage>
        <taxon>Bacteria</taxon>
        <taxon>Pseudomonadati</taxon>
        <taxon>Pseudomonadota</taxon>
        <taxon>Alphaproteobacteria</taxon>
        <taxon>Rhodobacterales</taxon>
        <taxon>Roseobacteraceae</taxon>
        <taxon>Thalassobacter</taxon>
    </lineage>
</organism>
<evidence type="ECO:0000313" key="7">
    <source>
        <dbReference type="Proteomes" id="UP000051298"/>
    </source>
</evidence>
<dbReference type="SUPFAM" id="SSF56349">
    <property type="entry name" value="DNA breaking-rejoining enzymes"/>
    <property type="match status" value="1"/>
</dbReference>